<dbReference type="InParanoid" id="E1Z6U0"/>
<feature type="region of interest" description="Disordered" evidence="1">
    <location>
        <begin position="447"/>
        <end position="472"/>
    </location>
</feature>
<keyword evidence="3" id="KW-1185">Reference proteome</keyword>
<evidence type="ECO:0000313" key="2">
    <source>
        <dbReference type="EMBL" id="EFN58707.1"/>
    </source>
</evidence>
<dbReference type="OrthoDB" id="435593at2759"/>
<feature type="compositionally biased region" description="Low complexity" evidence="1">
    <location>
        <begin position="194"/>
        <end position="216"/>
    </location>
</feature>
<name>E1Z6U0_CHLVA</name>
<evidence type="ECO:0008006" key="4">
    <source>
        <dbReference type="Google" id="ProtNLM"/>
    </source>
</evidence>
<protein>
    <recommendedName>
        <fullName evidence="4">Importin N-terminal domain-containing protein</fullName>
    </recommendedName>
</protein>
<dbReference type="KEGG" id="cvr:CHLNCDRAFT_50173"/>
<dbReference type="SUPFAM" id="SSF48371">
    <property type="entry name" value="ARM repeat"/>
    <property type="match status" value="1"/>
</dbReference>
<dbReference type="AlphaFoldDB" id="E1Z6U0"/>
<evidence type="ECO:0000256" key="1">
    <source>
        <dbReference type="SAM" id="MobiDB-lite"/>
    </source>
</evidence>
<dbReference type="RefSeq" id="XP_005850809.1">
    <property type="nucleotide sequence ID" value="XM_005850747.1"/>
</dbReference>
<feature type="compositionally biased region" description="Gly residues" evidence="1">
    <location>
        <begin position="393"/>
        <end position="413"/>
    </location>
</feature>
<dbReference type="Gene3D" id="1.25.10.10">
    <property type="entry name" value="Leucine-rich Repeat Variant"/>
    <property type="match status" value="1"/>
</dbReference>
<dbReference type="InterPro" id="IPR011989">
    <property type="entry name" value="ARM-like"/>
</dbReference>
<dbReference type="EMBL" id="GL433837">
    <property type="protein sequence ID" value="EFN58707.1"/>
    <property type="molecule type" value="Genomic_DNA"/>
</dbReference>
<feature type="region of interest" description="Disordered" evidence="1">
    <location>
        <begin position="194"/>
        <end position="217"/>
    </location>
</feature>
<dbReference type="Proteomes" id="UP000008141">
    <property type="component" value="Unassembled WGS sequence"/>
</dbReference>
<dbReference type="InterPro" id="IPR016024">
    <property type="entry name" value="ARM-type_fold"/>
</dbReference>
<dbReference type="GeneID" id="17358159"/>
<gene>
    <name evidence="2" type="ORF">CHLNCDRAFT_50173</name>
</gene>
<evidence type="ECO:0000313" key="3">
    <source>
        <dbReference type="Proteomes" id="UP000008141"/>
    </source>
</evidence>
<dbReference type="STRING" id="554065.E1Z6U0"/>
<accession>E1Z6U0</accession>
<reference evidence="2 3" key="1">
    <citation type="journal article" date="2010" name="Plant Cell">
        <title>The Chlorella variabilis NC64A genome reveals adaptation to photosymbiosis, coevolution with viruses, and cryptic sex.</title>
        <authorList>
            <person name="Blanc G."/>
            <person name="Duncan G."/>
            <person name="Agarkova I."/>
            <person name="Borodovsky M."/>
            <person name="Gurnon J."/>
            <person name="Kuo A."/>
            <person name="Lindquist E."/>
            <person name="Lucas S."/>
            <person name="Pangilinan J."/>
            <person name="Polle J."/>
            <person name="Salamov A."/>
            <person name="Terry A."/>
            <person name="Yamada T."/>
            <person name="Dunigan D.D."/>
            <person name="Grigoriev I.V."/>
            <person name="Claverie J.M."/>
            <person name="Van Etten J.L."/>
        </authorList>
    </citation>
    <scope>NUCLEOTIDE SEQUENCE [LARGE SCALE GENOMIC DNA]</scope>
    <source>
        <strain evidence="2 3">NC64A</strain>
    </source>
</reference>
<sequence>MDDFVRCAALLASPATDPALRAQADAWLAAFRLEPAAWAAALGVLRSAGVPPEVRLQAASLLAWKVKRQLGQLQPVERQAELAEALAGLAEAAPAPPPGQARDPAVRCVCVALANLAIQCSGWVRPLDTLGPRLSRERMLEFLTLLPQECEDAAAAAQAASAEVAWGLKARAHKWSPEVAAWLHALHSSSGAAAAASPGAAQGPPSPHQHSPAAAQQREEWEALTLAVLGCFGAWVKWGCLQYVAPHHAAYFASLAGELLFAGDPARGLPFSPTCLPAAVDAASEIIEHATEELQPLLVQLAAALPARAAALAAAGGGAAAEELSHVFSLFVGTHAPLCAASGPQGRALRQGLLQLLALPVEPGGDGGGAALPAMGALSDLLEQLAAARGRHGGGGAWGEGAGEAGDAAGGSLDGADRPMGPQEQACFAASALEVLLAQVAPHAAAFQSPPPAGAGGTAPAQRGTHSPEGVPHALRGEAAAVVDVLGDLLGADVALTALAAHAETAAARHGPASLPAQAALDACLHVLDGMSGLLDTSCAERGAGDPPPGWLAGLLRLYALVPEAGGSSGAPLTILHADLLASWASLGRLVMPLLQASHQHQQQEAVLQLVVGQSLRALSSQHRTADVAPGSTEDVVERGAAALRTLCSSAAACGMPTTPQLLAAVQQGMAALQASPQYQQYQEAHCHLVAGLVHALHGIPPGDRQLQAQAEAAVRQHVLEPLAAALGEAGAALAASPGPQHLQQLRGALWRLHARLRQLQALLNSLESYEEGDGGSLRGAEVSLGVRQAALATLLACWPRLGEVCRWQRQAAAAAAAAPAGASLASVRRELLQEVAHCLSSAMALDPAAFQQALPSFAETAAACCFQPGGGALLRHLQQAVEAYGPLPHLQPPLLGTVRAMLGAPQARALAALRGGDADPEATQALLSLLGCCMRQAAQWRQLAPGAGAEVEAVLSLGLPLAAANAACHHRDASHAALGALTALLALLLDRRSPLHGALLGFARRQGALLVQGLLLALLSLNSASHLPKVVSLMSDMALLAASLAIAQQQQQQQQQGGGAPTAESVCSAAGSQLGCWLGEARAAVTQSGALSEEAMAALLAQWQWQPVLQQAAAQLTQQRGVGGANGGGASMAEVRRGMQRSLRQLADLMRRSGGQYPQQGVPLC</sequence>
<feature type="region of interest" description="Disordered" evidence="1">
    <location>
        <begin position="390"/>
        <end position="420"/>
    </location>
</feature>
<organism evidence="3">
    <name type="scientific">Chlorella variabilis</name>
    <name type="common">Green alga</name>
    <dbReference type="NCBI Taxonomy" id="554065"/>
    <lineage>
        <taxon>Eukaryota</taxon>
        <taxon>Viridiplantae</taxon>
        <taxon>Chlorophyta</taxon>
        <taxon>core chlorophytes</taxon>
        <taxon>Trebouxiophyceae</taxon>
        <taxon>Chlorellales</taxon>
        <taxon>Chlorellaceae</taxon>
        <taxon>Chlorella clade</taxon>
        <taxon>Chlorella</taxon>
    </lineage>
</organism>
<proteinExistence type="predicted"/>